<reference evidence="2 3" key="1">
    <citation type="submission" date="2021-01" db="EMBL/GenBank/DDBJ databases">
        <title>Tumebacillus sp. strain ITR2 16S ribosomal RNA gene Genome sequencing and assembly.</title>
        <authorList>
            <person name="Kang M."/>
        </authorList>
    </citation>
    <scope>NUCLEOTIDE SEQUENCE [LARGE SCALE GENOMIC DNA]</scope>
    <source>
        <strain evidence="2 3">ITR2</strain>
    </source>
</reference>
<evidence type="ECO:0000313" key="2">
    <source>
        <dbReference type="EMBL" id="MBL0389504.1"/>
    </source>
</evidence>
<feature type="transmembrane region" description="Helical" evidence="1">
    <location>
        <begin position="77"/>
        <end position="96"/>
    </location>
</feature>
<proteinExistence type="predicted"/>
<protein>
    <submittedName>
        <fullName evidence="2">DUF2339 domain-containing protein</fullName>
    </submittedName>
</protein>
<dbReference type="EMBL" id="JAEQNB010000022">
    <property type="protein sequence ID" value="MBL0389504.1"/>
    <property type="molecule type" value="Genomic_DNA"/>
</dbReference>
<name>A0ABS1JGV8_9BACL</name>
<dbReference type="PANTHER" id="PTHR38434">
    <property type="entry name" value="BLL2549 PROTEIN"/>
    <property type="match status" value="1"/>
</dbReference>
<feature type="transmembrane region" description="Helical" evidence="1">
    <location>
        <begin position="24"/>
        <end position="44"/>
    </location>
</feature>
<dbReference type="Pfam" id="PF10101">
    <property type="entry name" value="DUF2339"/>
    <property type="match status" value="1"/>
</dbReference>
<dbReference type="InterPro" id="IPR019286">
    <property type="entry name" value="DUF2339_TM"/>
</dbReference>
<keyword evidence="1" id="KW-1133">Transmembrane helix</keyword>
<dbReference type="Proteomes" id="UP000602284">
    <property type="component" value="Unassembled WGS sequence"/>
</dbReference>
<evidence type="ECO:0000256" key="1">
    <source>
        <dbReference type="SAM" id="Phobius"/>
    </source>
</evidence>
<keyword evidence="3" id="KW-1185">Reference proteome</keyword>
<feature type="transmembrane region" description="Helical" evidence="1">
    <location>
        <begin position="51"/>
        <end position="71"/>
    </location>
</feature>
<comment type="caution">
    <text evidence="2">The sequence shown here is derived from an EMBL/GenBank/DDBJ whole genome shotgun (WGS) entry which is preliminary data.</text>
</comment>
<gene>
    <name evidence="2" type="ORF">JJB07_23555</name>
</gene>
<evidence type="ECO:0000313" key="3">
    <source>
        <dbReference type="Proteomes" id="UP000602284"/>
    </source>
</evidence>
<organism evidence="2 3">
    <name type="scientific">Tumebacillus amylolyticus</name>
    <dbReference type="NCBI Taxonomy" id="2801339"/>
    <lineage>
        <taxon>Bacteria</taxon>
        <taxon>Bacillati</taxon>
        <taxon>Bacillota</taxon>
        <taxon>Bacilli</taxon>
        <taxon>Bacillales</taxon>
        <taxon>Alicyclobacillaceae</taxon>
        <taxon>Tumebacillus</taxon>
    </lineage>
</organism>
<sequence>MVGGLLTFQILNLWHYYNLDPHNLWLSLSLSWGLYALLLFLWGAYSKQAAFRWFGSIVLGLVALKTILVDLAGSDTIYKVLVLFILGALTLLIAYINHKWNHENES</sequence>
<dbReference type="PANTHER" id="PTHR38434:SF1">
    <property type="entry name" value="BLL2549 PROTEIN"/>
    <property type="match status" value="1"/>
</dbReference>
<keyword evidence="1" id="KW-0812">Transmembrane</keyword>
<keyword evidence="1" id="KW-0472">Membrane</keyword>
<accession>A0ABS1JGV8</accession>